<comment type="cofactor">
    <cofactor evidence="3">
        <name>FAD</name>
        <dbReference type="ChEBI" id="CHEBI:57692"/>
    </cofactor>
    <text evidence="3">Binds 1 FAD per subunit.</text>
</comment>
<dbReference type="PROSITE" id="PS51645">
    <property type="entry name" value="PHR_CRY_ALPHA_BETA"/>
    <property type="match status" value="1"/>
</dbReference>
<feature type="region of interest" description="Disordered" evidence="6">
    <location>
        <begin position="375"/>
        <end position="407"/>
    </location>
</feature>
<evidence type="ECO:0000256" key="3">
    <source>
        <dbReference type="PIRSR" id="PIRSR602081-1"/>
    </source>
</evidence>
<dbReference type="PANTHER" id="PTHR11455">
    <property type="entry name" value="CRYPTOCHROME"/>
    <property type="match status" value="1"/>
</dbReference>
<comment type="caution">
    <text evidence="8">The sequence shown here is derived from an EMBL/GenBank/DDBJ whole genome shotgun (WGS) entry which is preliminary data.</text>
</comment>
<feature type="site" description="Electron transfer via tryptophanyl radical" evidence="4">
    <location>
        <position position="286"/>
    </location>
</feature>
<accession>A0A8J3PB10</accession>
<feature type="binding site" evidence="3">
    <location>
        <begin position="352"/>
        <end position="354"/>
    </location>
    <ligand>
        <name>FAD</name>
        <dbReference type="ChEBI" id="CHEBI:57692"/>
    </ligand>
</feature>
<keyword evidence="1 3" id="KW-0285">Flavoprotein</keyword>
<feature type="domain" description="Photolyase/cryptochrome alpha/beta" evidence="7">
    <location>
        <begin position="2"/>
        <end position="127"/>
    </location>
</feature>
<dbReference type="InterPro" id="IPR036155">
    <property type="entry name" value="Crypto/Photolyase_N_sf"/>
</dbReference>
<dbReference type="InterPro" id="IPR002081">
    <property type="entry name" value="Cryptochrome/DNA_photolyase_1"/>
</dbReference>
<keyword evidence="5" id="KW-0157">Chromophore</keyword>
<evidence type="ECO:0000256" key="6">
    <source>
        <dbReference type="SAM" id="MobiDB-lite"/>
    </source>
</evidence>
<evidence type="ECO:0000259" key="7">
    <source>
        <dbReference type="PROSITE" id="PS51645"/>
    </source>
</evidence>
<dbReference type="GO" id="GO:0009416">
    <property type="term" value="P:response to light stimulus"/>
    <property type="evidence" value="ECO:0007669"/>
    <property type="project" value="TreeGrafter"/>
</dbReference>
<dbReference type="Gene3D" id="1.10.579.10">
    <property type="entry name" value="DNA Cyclobutane Dipyrimidine Photolyase, subunit A, domain 3"/>
    <property type="match status" value="1"/>
</dbReference>
<dbReference type="Proteomes" id="UP000630887">
    <property type="component" value="Unassembled WGS sequence"/>
</dbReference>
<gene>
    <name evidence="8" type="ORF">Cco03nite_70970</name>
</gene>
<feature type="binding site" evidence="3">
    <location>
        <begin position="256"/>
        <end position="263"/>
    </location>
    <ligand>
        <name>FAD</name>
        <dbReference type="ChEBI" id="CHEBI:57692"/>
    </ligand>
</feature>
<evidence type="ECO:0000256" key="5">
    <source>
        <dbReference type="RuleBase" id="RU004182"/>
    </source>
</evidence>
<dbReference type="EMBL" id="BONI01000087">
    <property type="protein sequence ID" value="GIG10397.1"/>
    <property type="molecule type" value="Genomic_DNA"/>
</dbReference>
<evidence type="ECO:0000256" key="1">
    <source>
        <dbReference type="ARBA" id="ARBA00022630"/>
    </source>
</evidence>
<keyword evidence="9" id="KW-1185">Reference proteome</keyword>
<dbReference type="InterPro" id="IPR005101">
    <property type="entry name" value="Cryptochr/Photolyase_FAD-bd"/>
</dbReference>
<dbReference type="Pfam" id="PF03441">
    <property type="entry name" value="FAD_binding_7"/>
    <property type="match status" value="1"/>
</dbReference>
<dbReference type="InterPro" id="IPR014729">
    <property type="entry name" value="Rossmann-like_a/b/a_fold"/>
</dbReference>
<dbReference type="Pfam" id="PF00875">
    <property type="entry name" value="DNA_photolyase"/>
    <property type="match status" value="1"/>
</dbReference>
<feature type="binding site" evidence="3">
    <location>
        <begin position="226"/>
        <end position="230"/>
    </location>
    <ligand>
        <name>FAD</name>
        <dbReference type="ChEBI" id="CHEBI:57692"/>
    </ligand>
</feature>
<dbReference type="PRINTS" id="PR00147">
    <property type="entry name" value="DNAPHOTLYASE"/>
</dbReference>
<proteinExistence type="inferred from homology"/>
<sequence>MNTVVLLLTRDLRVHDHPALAASCANAERVVPLFVADPALTVPDNRRRFLLESLQDLRDGLRRRGGDLLVRSGDPVAEAVRTAREVGAEGIALTADVSGYAARRQERLARACARERLALKLFPGVTIVPAGEVTPSTGGDHYKVFTPYWRAWQSRRWRGTVATPRKVHLPDGVTGDDPRTVLGDAKSESPHPMSGGESEALRRVRNWRTKAAAYADRHDDLPGDATSRLSPYLHFGCLSPLALATTDGMPEAYLRQLCWRDFYHQLLAAFPKLGTQAFRPGAQEQWHDDPEALQAWQAGETGVPIVDAGMKQLAAEGWMHNRARLVTASYLTKTLGLDWRDGAAWYNRLLIDADVANNYGNWQWVAGTGTDTKPYRRFSPDRQAERFDPDGEYVRRWTGTGGQPARP</sequence>
<evidence type="ECO:0000256" key="2">
    <source>
        <dbReference type="ARBA" id="ARBA00022827"/>
    </source>
</evidence>
<name>A0A8J3PB10_9ACTN</name>
<feature type="binding site" evidence="3">
    <location>
        <position position="253"/>
    </location>
    <ligand>
        <name>FAD</name>
        <dbReference type="ChEBI" id="CHEBI:57692"/>
    </ligand>
</feature>
<dbReference type="SUPFAM" id="SSF52425">
    <property type="entry name" value="Cryptochrome/photolyase, N-terminal domain"/>
    <property type="match status" value="1"/>
</dbReference>
<feature type="compositionally biased region" description="Basic and acidic residues" evidence="6">
    <location>
        <begin position="378"/>
        <end position="395"/>
    </location>
</feature>
<reference evidence="8 9" key="1">
    <citation type="submission" date="2021-01" db="EMBL/GenBank/DDBJ databases">
        <title>Whole genome shotgun sequence of Catellatospora coxensis NBRC 107359.</title>
        <authorList>
            <person name="Komaki H."/>
            <person name="Tamura T."/>
        </authorList>
    </citation>
    <scope>NUCLEOTIDE SEQUENCE [LARGE SCALE GENOMIC DNA]</scope>
    <source>
        <strain evidence="8 9">NBRC 107359</strain>
    </source>
</reference>
<dbReference type="PANTHER" id="PTHR11455:SF9">
    <property type="entry name" value="CRYPTOCHROME CIRCADIAN CLOCK 5 ISOFORM X1"/>
    <property type="match status" value="1"/>
</dbReference>
<feature type="binding site" evidence="3">
    <location>
        <position position="214"/>
    </location>
    <ligand>
        <name>FAD</name>
        <dbReference type="ChEBI" id="CHEBI:57692"/>
    </ligand>
</feature>
<dbReference type="Gene3D" id="1.25.40.80">
    <property type="match status" value="1"/>
</dbReference>
<dbReference type="Gene3D" id="3.40.50.620">
    <property type="entry name" value="HUPs"/>
    <property type="match status" value="1"/>
</dbReference>
<dbReference type="GO" id="GO:0003904">
    <property type="term" value="F:deoxyribodipyrimidine photo-lyase activity"/>
    <property type="evidence" value="ECO:0007669"/>
    <property type="project" value="TreeGrafter"/>
</dbReference>
<dbReference type="SUPFAM" id="SSF48173">
    <property type="entry name" value="Cryptochrome/photolyase FAD-binding domain"/>
    <property type="match status" value="1"/>
</dbReference>
<dbReference type="InterPro" id="IPR036134">
    <property type="entry name" value="Crypto/Photolyase_FAD-like_sf"/>
</dbReference>
<organism evidence="8 9">
    <name type="scientific">Catellatospora coxensis</name>
    <dbReference type="NCBI Taxonomy" id="310354"/>
    <lineage>
        <taxon>Bacteria</taxon>
        <taxon>Bacillati</taxon>
        <taxon>Actinomycetota</taxon>
        <taxon>Actinomycetes</taxon>
        <taxon>Micromonosporales</taxon>
        <taxon>Micromonosporaceae</taxon>
        <taxon>Catellatospora</taxon>
    </lineage>
</organism>
<feature type="site" description="Electron transfer via tryptophanyl radical" evidence="4">
    <location>
        <position position="339"/>
    </location>
</feature>
<feature type="region of interest" description="Disordered" evidence="6">
    <location>
        <begin position="168"/>
        <end position="200"/>
    </location>
</feature>
<keyword evidence="2 3" id="KW-0274">FAD</keyword>
<dbReference type="InterPro" id="IPR006050">
    <property type="entry name" value="DNA_photolyase_N"/>
</dbReference>
<evidence type="ECO:0000256" key="4">
    <source>
        <dbReference type="PIRSR" id="PIRSR602081-2"/>
    </source>
</evidence>
<comment type="similarity">
    <text evidence="5">Belongs to the DNA photolyase family.</text>
</comment>
<dbReference type="AlphaFoldDB" id="A0A8J3PB10"/>
<dbReference type="GO" id="GO:0071949">
    <property type="term" value="F:FAD binding"/>
    <property type="evidence" value="ECO:0007669"/>
    <property type="project" value="TreeGrafter"/>
</dbReference>
<dbReference type="GO" id="GO:0003677">
    <property type="term" value="F:DNA binding"/>
    <property type="evidence" value="ECO:0007669"/>
    <property type="project" value="TreeGrafter"/>
</dbReference>
<feature type="site" description="Electron transfer via tryptophanyl radical" evidence="4">
    <location>
        <position position="362"/>
    </location>
</feature>
<protein>
    <submittedName>
        <fullName evidence="8">Deoxyribodipyrimidine photo-lyase</fullName>
    </submittedName>
</protein>
<evidence type="ECO:0000313" key="9">
    <source>
        <dbReference type="Proteomes" id="UP000630887"/>
    </source>
</evidence>
<evidence type="ECO:0000313" key="8">
    <source>
        <dbReference type="EMBL" id="GIG10397.1"/>
    </source>
</evidence>